<accession>A0A7W4JQG7</accession>
<feature type="domain" description="Solute-binding protein family 3/N-terminal" evidence="3">
    <location>
        <begin position="58"/>
        <end position="285"/>
    </location>
</feature>
<dbReference type="AlphaFoldDB" id="A0A7W4JQG7"/>
<sequence length="308" mass="32549">MPRLNRERPHRALLAGLALATLIVGAPAARADDVGSMAGSPSGSQSGRGLTTLRQRGFARLAMSNEPPWAVIRADGSIGGAGPDLVRAVFRRMGIDDVRGVVSSYGAMIPGLMAGRSDLIDSGMFMTPGRCMAVAYSQPDLCDREALIMQHKGRPGPRSYRDVAADPNLLIGVPAGGSEERLALTAGVPPARIVPVPDGPSGMIMLETGRIQIYSLPAMSGRHLLDLWGTRRFDLIPADGTPVMCAGAAFSRDATDLRDAYDRALAALQANGDYARLLTRYGFDPALSLHRTRADLCAAPQPTAGPRP</sequence>
<dbReference type="SUPFAM" id="SSF53850">
    <property type="entry name" value="Periplasmic binding protein-like II"/>
    <property type="match status" value="1"/>
</dbReference>
<evidence type="ECO:0000259" key="3">
    <source>
        <dbReference type="SMART" id="SM00062"/>
    </source>
</evidence>
<evidence type="ECO:0000256" key="1">
    <source>
        <dbReference type="ARBA" id="ARBA00022729"/>
    </source>
</evidence>
<dbReference type="InterPro" id="IPR014337">
    <property type="entry name" value="Ectoine_EhuB"/>
</dbReference>
<name>A0A7W4JQG7_9PROT</name>
<dbReference type="Proteomes" id="UP000555756">
    <property type="component" value="Unassembled WGS sequence"/>
</dbReference>
<dbReference type="Gene3D" id="3.40.190.10">
    <property type="entry name" value="Periplasmic binding protein-like II"/>
    <property type="match status" value="2"/>
</dbReference>
<proteinExistence type="predicted"/>
<keyword evidence="5" id="KW-1185">Reference proteome</keyword>
<comment type="caution">
    <text evidence="4">The sequence shown here is derived from an EMBL/GenBank/DDBJ whole genome shotgun (WGS) entry which is preliminary data.</text>
</comment>
<dbReference type="InterPro" id="IPR001638">
    <property type="entry name" value="Solute-binding_3/MltF_N"/>
</dbReference>
<dbReference type="GO" id="GO:0051470">
    <property type="term" value="P:ectoine transmembrane transport"/>
    <property type="evidence" value="ECO:0007669"/>
    <property type="project" value="InterPro"/>
</dbReference>
<keyword evidence="1 2" id="KW-0732">Signal</keyword>
<protein>
    <submittedName>
        <fullName evidence="4">Ectoine/hydroxyectoine ABC transporter substrate-binding protein EhuB</fullName>
    </submittedName>
</protein>
<evidence type="ECO:0000313" key="4">
    <source>
        <dbReference type="EMBL" id="MBB2188917.1"/>
    </source>
</evidence>
<evidence type="ECO:0000313" key="5">
    <source>
        <dbReference type="Proteomes" id="UP000555756"/>
    </source>
</evidence>
<dbReference type="NCBIfam" id="TIGR02995">
    <property type="entry name" value="ectoine_ehuB"/>
    <property type="match status" value="1"/>
</dbReference>
<gene>
    <name evidence="4" type="primary">ehuB</name>
    <name evidence="4" type="ORF">HLH34_02925</name>
</gene>
<evidence type="ECO:0000256" key="2">
    <source>
        <dbReference type="SAM" id="SignalP"/>
    </source>
</evidence>
<feature type="signal peptide" evidence="2">
    <location>
        <begin position="1"/>
        <end position="31"/>
    </location>
</feature>
<dbReference type="Pfam" id="PF00497">
    <property type="entry name" value="SBP_bac_3"/>
    <property type="match status" value="1"/>
</dbReference>
<dbReference type="RefSeq" id="WP_183118111.1">
    <property type="nucleotide sequence ID" value="NZ_JABEQF010000002.1"/>
</dbReference>
<feature type="chain" id="PRO_5031311735" evidence="2">
    <location>
        <begin position="32"/>
        <end position="308"/>
    </location>
</feature>
<dbReference type="PANTHER" id="PTHR35936:SF17">
    <property type="entry name" value="ARGININE-BINDING EXTRACELLULAR PROTEIN ARTP"/>
    <property type="match status" value="1"/>
</dbReference>
<dbReference type="PANTHER" id="PTHR35936">
    <property type="entry name" value="MEMBRANE-BOUND LYTIC MUREIN TRANSGLYCOSYLASE F"/>
    <property type="match status" value="1"/>
</dbReference>
<dbReference type="EMBL" id="JABEQF010000002">
    <property type="protein sequence ID" value="MBB2188917.1"/>
    <property type="molecule type" value="Genomic_DNA"/>
</dbReference>
<dbReference type="SMART" id="SM00062">
    <property type="entry name" value="PBPb"/>
    <property type="match status" value="1"/>
</dbReference>
<dbReference type="GO" id="GO:0033294">
    <property type="term" value="F:ectoine binding"/>
    <property type="evidence" value="ECO:0007669"/>
    <property type="project" value="InterPro"/>
</dbReference>
<organism evidence="4 5">
    <name type="scientific">Gluconacetobacter azotocaptans</name>
    <dbReference type="NCBI Taxonomy" id="142834"/>
    <lineage>
        <taxon>Bacteria</taxon>
        <taxon>Pseudomonadati</taxon>
        <taxon>Pseudomonadota</taxon>
        <taxon>Alphaproteobacteria</taxon>
        <taxon>Acetobacterales</taxon>
        <taxon>Acetobacteraceae</taxon>
        <taxon>Gluconacetobacter</taxon>
    </lineage>
</organism>
<reference evidence="4 5" key="1">
    <citation type="submission" date="2020-04" db="EMBL/GenBank/DDBJ databases">
        <title>Description of novel Gluconacetobacter.</title>
        <authorList>
            <person name="Sombolestani A."/>
        </authorList>
    </citation>
    <scope>NUCLEOTIDE SEQUENCE [LARGE SCALE GENOMIC DNA]</scope>
    <source>
        <strain evidence="4 5">LMG 21311</strain>
    </source>
</reference>